<organism evidence="6 7">
    <name type="scientific">Leifsonia kafniensis</name>
    <dbReference type="NCBI Taxonomy" id="475957"/>
    <lineage>
        <taxon>Bacteria</taxon>
        <taxon>Bacillati</taxon>
        <taxon>Actinomycetota</taxon>
        <taxon>Actinomycetes</taxon>
        <taxon>Micrococcales</taxon>
        <taxon>Microbacteriaceae</taxon>
        <taxon>Leifsonia</taxon>
    </lineage>
</organism>
<keyword evidence="2" id="KW-0378">Hydrolase</keyword>
<reference evidence="7" key="1">
    <citation type="journal article" date="2019" name="Int. J. Syst. Evol. Microbiol.">
        <title>The Global Catalogue of Microorganisms (GCM) 10K type strain sequencing project: providing services to taxonomists for standard genome sequencing and annotation.</title>
        <authorList>
            <consortium name="The Broad Institute Genomics Platform"/>
            <consortium name="The Broad Institute Genome Sequencing Center for Infectious Disease"/>
            <person name="Wu L."/>
            <person name="Ma J."/>
        </authorList>
    </citation>
    <scope>NUCLEOTIDE SEQUENCE [LARGE SCALE GENOMIC DNA]</scope>
    <source>
        <strain evidence="7">JCM 17021</strain>
    </source>
</reference>
<protein>
    <submittedName>
        <fullName evidence="6">3',5'-cyclic adenosine monophosphate phosphodiesterase CpdA</fullName>
    </submittedName>
</protein>
<dbReference type="Gene3D" id="3.60.21.10">
    <property type="match status" value="1"/>
</dbReference>
<evidence type="ECO:0000256" key="4">
    <source>
        <dbReference type="ARBA" id="ARBA00025742"/>
    </source>
</evidence>
<accession>A0ABP7KBA9</accession>
<dbReference type="PANTHER" id="PTHR42988:SF2">
    <property type="entry name" value="CYCLIC NUCLEOTIDE PHOSPHODIESTERASE CBUA0032-RELATED"/>
    <property type="match status" value="1"/>
</dbReference>
<dbReference type="CDD" id="cd07402">
    <property type="entry name" value="MPP_GpdQ"/>
    <property type="match status" value="1"/>
</dbReference>
<comment type="similarity">
    <text evidence="4">Belongs to the cyclic nucleotide phosphodiesterase class-III family.</text>
</comment>
<dbReference type="InterPro" id="IPR029052">
    <property type="entry name" value="Metallo-depent_PP-like"/>
</dbReference>
<evidence type="ECO:0000256" key="2">
    <source>
        <dbReference type="ARBA" id="ARBA00022801"/>
    </source>
</evidence>
<dbReference type="Proteomes" id="UP001501803">
    <property type="component" value="Unassembled WGS sequence"/>
</dbReference>
<sequence length="331" mass="35648">MTAADQISTTPQFGQYPPATSLIVHLSDTHFLADSAALYGSVDTDGSVTQAMAQLERSGLRPAAIVLTGDIADRGEADAYQRVRKIVETTAERLGSVVVWVMGNHDDRAAFRSTLLREAVPIEPAPIEHPVEYHSTDQPSAERHSIELPVDQVFDIDGLRIIALDTTVPGYHHGDLTEAQLAWLVDVLSTPAARGTLLALHHPPVPTPLPLMSLIELREQTRLADVIEGSDIRAILGGHLHYATTGMFAGIPVSVAAATCYTMDVSAPERELSGVAGGTSLNLVHVYDDQIVHSVVPIGAFDVTTHFSASFLDRMEALSADERLEAFSRHA</sequence>
<evidence type="ECO:0000256" key="3">
    <source>
        <dbReference type="ARBA" id="ARBA00023004"/>
    </source>
</evidence>
<dbReference type="PANTHER" id="PTHR42988">
    <property type="entry name" value="PHOSPHOHYDROLASE"/>
    <property type="match status" value="1"/>
</dbReference>
<dbReference type="InterPro" id="IPR004843">
    <property type="entry name" value="Calcineurin-like_PHP"/>
</dbReference>
<evidence type="ECO:0000313" key="7">
    <source>
        <dbReference type="Proteomes" id="UP001501803"/>
    </source>
</evidence>
<gene>
    <name evidence="6" type="primary">cpdA_1</name>
    <name evidence="6" type="ORF">GCM10022381_10890</name>
</gene>
<dbReference type="InterPro" id="IPR026575">
    <property type="entry name" value="GpdQ/CpdA-like"/>
</dbReference>
<keyword evidence="3" id="KW-0408">Iron</keyword>
<dbReference type="RefSeq" id="WP_345063112.1">
    <property type="nucleotide sequence ID" value="NZ_BAABCN010000002.1"/>
</dbReference>
<proteinExistence type="inferred from homology"/>
<dbReference type="EMBL" id="BAABCN010000002">
    <property type="protein sequence ID" value="GAA3869406.1"/>
    <property type="molecule type" value="Genomic_DNA"/>
</dbReference>
<evidence type="ECO:0000259" key="5">
    <source>
        <dbReference type="Pfam" id="PF00149"/>
    </source>
</evidence>
<dbReference type="SUPFAM" id="SSF56300">
    <property type="entry name" value="Metallo-dependent phosphatases"/>
    <property type="match status" value="1"/>
</dbReference>
<evidence type="ECO:0000256" key="1">
    <source>
        <dbReference type="ARBA" id="ARBA00022723"/>
    </source>
</evidence>
<evidence type="ECO:0000313" key="6">
    <source>
        <dbReference type="EMBL" id="GAA3869406.1"/>
    </source>
</evidence>
<dbReference type="InterPro" id="IPR050884">
    <property type="entry name" value="CNP_phosphodiesterase-III"/>
</dbReference>
<comment type="caution">
    <text evidence="6">The sequence shown here is derived from an EMBL/GenBank/DDBJ whole genome shotgun (WGS) entry which is preliminary data.</text>
</comment>
<dbReference type="Pfam" id="PF00149">
    <property type="entry name" value="Metallophos"/>
    <property type="match status" value="1"/>
</dbReference>
<feature type="domain" description="Calcineurin-like phosphoesterase" evidence="5">
    <location>
        <begin position="23"/>
        <end position="242"/>
    </location>
</feature>
<keyword evidence="7" id="KW-1185">Reference proteome</keyword>
<name>A0ABP7KBA9_9MICO</name>
<keyword evidence="1" id="KW-0479">Metal-binding</keyword>